<dbReference type="OrthoDB" id="9776648at2"/>
<evidence type="ECO:0000313" key="11">
    <source>
        <dbReference type="Proteomes" id="UP000078287"/>
    </source>
</evidence>
<feature type="transmembrane region" description="Helical" evidence="8">
    <location>
        <begin position="70"/>
        <end position="94"/>
    </location>
</feature>
<comment type="similarity">
    <text evidence="8">Belongs to the binding-protein-dependent transport system permease family.</text>
</comment>
<evidence type="ECO:0000256" key="2">
    <source>
        <dbReference type="ARBA" id="ARBA00022448"/>
    </source>
</evidence>
<dbReference type="PROSITE" id="PS50928">
    <property type="entry name" value="ABC_TM1"/>
    <property type="match status" value="2"/>
</dbReference>
<feature type="transmembrane region" description="Helical" evidence="8">
    <location>
        <begin position="377"/>
        <end position="398"/>
    </location>
</feature>
<evidence type="ECO:0000313" key="10">
    <source>
        <dbReference type="EMBL" id="OAN44595.1"/>
    </source>
</evidence>
<feature type="domain" description="ABC transmembrane type-1" evidence="9">
    <location>
        <begin position="66"/>
        <end position="265"/>
    </location>
</feature>
<evidence type="ECO:0000259" key="9">
    <source>
        <dbReference type="PROSITE" id="PS50928"/>
    </source>
</evidence>
<dbReference type="Pfam" id="PF00528">
    <property type="entry name" value="BPD_transp_1"/>
    <property type="match status" value="2"/>
</dbReference>
<organism evidence="10 11">
    <name type="scientific">Chloroflexus islandicus</name>
    <dbReference type="NCBI Taxonomy" id="1707952"/>
    <lineage>
        <taxon>Bacteria</taxon>
        <taxon>Bacillati</taxon>
        <taxon>Chloroflexota</taxon>
        <taxon>Chloroflexia</taxon>
        <taxon>Chloroflexales</taxon>
        <taxon>Chloroflexineae</taxon>
        <taxon>Chloroflexaceae</taxon>
        <taxon>Chloroflexus</taxon>
    </lineage>
</organism>
<name>A0A178M985_9CHLR</name>
<evidence type="ECO:0000256" key="3">
    <source>
        <dbReference type="ARBA" id="ARBA00022475"/>
    </source>
</evidence>
<dbReference type="STRING" id="1707952.A6A03_16375"/>
<keyword evidence="5 8" id="KW-0812">Transmembrane</keyword>
<keyword evidence="11" id="KW-1185">Reference proteome</keyword>
<dbReference type="SUPFAM" id="SSF161098">
    <property type="entry name" value="MetI-like"/>
    <property type="match status" value="2"/>
</dbReference>
<feature type="transmembrane region" description="Helical" evidence="8">
    <location>
        <begin position="249"/>
        <end position="270"/>
    </location>
</feature>
<dbReference type="PANTHER" id="PTHR43357:SF3">
    <property type="entry name" value="FE(3+)-TRANSPORT SYSTEM PERMEASE PROTEIN FBPB 2"/>
    <property type="match status" value="1"/>
</dbReference>
<dbReference type="PANTHER" id="PTHR43357">
    <property type="entry name" value="INNER MEMBRANE ABC TRANSPORTER PERMEASE PROTEIN YDCV"/>
    <property type="match status" value="1"/>
</dbReference>
<dbReference type="CDD" id="cd06261">
    <property type="entry name" value="TM_PBP2"/>
    <property type="match status" value="2"/>
</dbReference>
<protein>
    <submittedName>
        <fullName evidence="10">Iron ABC transporter permease</fullName>
    </submittedName>
</protein>
<feature type="transmembrane region" description="Helical" evidence="8">
    <location>
        <begin position="21"/>
        <end position="44"/>
    </location>
</feature>
<feature type="domain" description="ABC transmembrane type-1" evidence="9">
    <location>
        <begin position="339"/>
        <end position="529"/>
    </location>
</feature>
<dbReference type="Proteomes" id="UP000078287">
    <property type="component" value="Unassembled WGS sequence"/>
</dbReference>
<evidence type="ECO:0000256" key="1">
    <source>
        <dbReference type="ARBA" id="ARBA00004429"/>
    </source>
</evidence>
<accession>A0A178M985</accession>
<evidence type="ECO:0000256" key="7">
    <source>
        <dbReference type="ARBA" id="ARBA00023136"/>
    </source>
</evidence>
<evidence type="ECO:0000256" key="6">
    <source>
        <dbReference type="ARBA" id="ARBA00022989"/>
    </source>
</evidence>
<feature type="transmembrane region" description="Helical" evidence="8">
    <location>
        <begin position="404"/>
        <end position="421"/>
    </location>
</feature>
<dbReference type="Gene3D" id="1.10.3720.10">
    <property type="entry name" value="MetI-like"/>
    <property type="match status" value="2"/>
</dbReference>
<feature type="transmembrane region" description="Helical" evidence="8">
    <location>
        <begin position="297"/>
        <end position="323"/>
    </location>
</feature>
<evidence type="ECO:0000256" key="5">
    <source>
        <dbReference type="ARBA" id="ARBA00022692"/>
    </source>
</evidence>
<keyword evidence="3" id="KW-1003">Cell membrane</keyword>
<dbReference type="InterPro" id="IPR000515">
    <property type="entry name" value="MetI-like"/>
</dbReference>
<dbReference type="InterPro" id="IPR035906">
    <property type="entry name" value="MetI-like_sf"/>
</dbReference>
<feature type="transmembrane region" description="Helical" evidence="8">
    <location>
        <begin position="451"/>
        <end position="478"/>
    </location>
</feature>
<evidence type="ECO:0000256" key="4">
    <source>
        <dbReference type="ARBA" id="ARBA00022519"/>
    </source>
</evidence>
<feature type="transmembrane region" description="Helical" evidence="8">
    <location>
        <begin position="343"/>
        <end position="365"/>
    </location>
</feature>
<dbReference type="EMBL" id="LWQS01000064">
    <property type="protein sequence ID" value="OAN44595.1"/>
    <property type="molecule type" value="Genomic_DNA"/>
</dbReference>
<keyword evidence="6 8" id="KW-1133">Transmembrane helix</keyword>
<comment type="caution">
    <text evidence="10">The sequence shown here is derived from an EMBL/GenBank/DDBJ whole genome shotgun (WGS) entry which is preliminary data.</text>
</comment>
<sequence length="536" mass="57147">MIRRATLTEVAVAIPQRRARPWVLIGLSLGIVALVLLPIGYLLVRALEAGPDAWAALLRPRTLRVVTNSIGLALATALLSVLIAAPLAWLTVCVDIPGRRFWAIATALPLAVPSYINGFAIIVVLGPVGLLQQMLAPLGVERLPPVYGFGGAVLALTLSSYPYVLLNTRAALQRCDPAVEDAARSMGDSPWRVFWRILLPQVRPAIAIGALLAALYSLSDFGAVSLLQFETFTRSIYVQYRGSFDRSGAALLALVLIGLTLSLIGIEQLIRGRPSMSRTTCAVARPRRLADIGPWRWLAALYAALLTLLGIGMPLLALSYWLIRGLLNGQTLDVLWRPMANSLLAAGGAAALTVVAAIPIALLAARFPSRLSRLLDAAAYTGYALPGIVVALALVFFGANYTPWLYQTLPMLLFGLAIRFLPQAIGSLRTTLQQMNPRVEDAARSLGRSPLAVFAGVTLPLMTPGMLSAAALVFLTSIKELPTTLLLSPTGFPTLATMIWSATSEAMFTQAAAPALVLLAVSAIAMAIMLAHERSA</sequence>
<dbReference type="GO" id="GO:0055085">
    <property type="term" value="P:transmembrane transport"/>
    <property type="evidence" value="ECO:0007669"/>
    <property type="project" value="InterPro"/>
</dbReference>
<gene>
    <name evidence="10" type="ORF">A6A03_16375</name>
</gene>
<evidence type="ECO:0000256" key="8">
    <source>
        <dbReference type="RuleBase" id="RU363032"/>
    </source>
</evidence>
<feature type="transmembrane region" description="Helical" evidence="8">
    <location>
        <begin position="205"/>
        <end position="229"/>
    </location>
</feature>
<dbReference type="GO" id="GO:0005886">
    <property type="term" value="C:plasma membrane"/>
    <property type="evidence" value="ECO:0007669"/>
    <property type="project" value="UniProtKB-SubCell"/>
</dbReference>
<feature type="transmembrane region" description="Helical" evidence="8">
    <location>
        <begin position="511"/>
        <end position="531"/>
    </location>
</feature>
<dbReference type="AlphaFoldDB" id="A0A178M985"/>
<feature type="transmembrane region" description="Helical" evidence="8">
    <location>
        <begin position="146"/>
        <end position="166"/>
    </location>
</feature>
<keyword evidence="2 8" id="KW-0813">Transport</keyword>
<dbReference type="RefSeq" id="WP_066789020.1">
    <property type="nucleotide sequence ID" value="NZ_LWQS01000064.1"/>
</dbReference>
<comment type="subcellular location">
    <subcellularLocation>
        <location evidence="1">Cell inner membrane</location>
        <topology evidence="1">Multi-pass membrane protein</topology>
    </subcellularLocation>
    <subcellularLocation>
        <location evidence="8">Cell membrane</location>
        <topology evidence="8">Multi-pass membrane protein</topology>
    </subcellularLocation>
</comment>
<keyword evidence="4" id="KW-0997">Cell inner membrane</keyword>
<feature type="transmembrane region" description="Helical" evidence="8">
    <location>
        <begin position="101"/>
        <end position="126"/>
    </location>
</feature>
<proteinExistence type="inferred from homology"/>
<keyword evidence="7 8" id="KW-0472">Membrane</keyword>
<reference evidence="10 11" key="1">
    <citation type="submission" date="2016-04" db="EMBL/GenBank/DDBJ databases">
        <title>Chloroflexus islandicus sp. nov., a thermophilic filamentous anoxygenic phototrophic bacterium from geyser Strokkur (Iceland).</title>
        <authorList>
            <person name="Gaisin V.A."/>
            <person name="Kalashnikov A.M."/>
            <person name="Sukhacheva M.V."/>
            <person name="Grouzdev D.S."/>
            <person name="Ivanov T.M."/>
            <person name="Kuznetsov B."/>
            <person name="Gorlenko V.M."/>
        </authorList>
    </citation>
    <scope>NUCLEOTIDE SEQUENCE [LARGE SCALE GENOMIC DNA]</scope>
    <source>
        <strain evidence="11">isl-2</strain>
    </source>
</reference>